<proteinExistence type="predicted"/>
<evidence type="ECO:0000313" key="1">
    <source>
        <dbReference type="EMBL" id="MFD1044145.1"/>
    </source>
</evidence>
<name>A0ABW3M0B7_9PSEU</name>
<dbReference type="Proteomes" id="UP001597045">
    <property type="component" value="Unassembled WGS sequence"/>
</dbReference>
<accession>A0ABW3M0B7</accession>
<reference evidence="2" key="1">
    <citation type="journal article" date="2019" name="Int. J. Syst. Evol. Microbiol.">
        <title>The Global Catalogue of Microorganisms (GCM) 10K type strain sequencing project: providing services to taxonomists for standard genome sequencing and annotation.</title>
        <authorList>
            <consortium name="The Broad Institute Genomics Platform"/>
            <consortium name="The Broad Institute Genome Sequencing Center for Infectious Disease"/>
            <person name="Wu L."/>
            <person name="Ma J."/>
        </authorList>
    </citation>
    <scope>NUCLEOTIDE SEQUENCE [LARGE SCALE GENOMIC DNA]</scope>
    <source>
        <strain evidence="2">JCM 31486</strain>
    </source>
</reference>
<gene>
    <name evidence="1" type="ORF">ACFQ1S_00320</name>
</gene>
<evidence type="ECO:0000313" key="2">
    <source>
        <dbReference type="Proteomes" id="UP001597045"/>
    </source>
</evidence>
<sequence>MTNEVAAMANLELDGYYVYAMLDVPAAMTEIAGALGGVPTFE</sequence>
<protein>
    <submittedName>
        <fullName evidence="1">Uncharacterized protein</fullName>
    </submittedName>
</protein>
<organism evidence="1 2">
    <name type="scientific">Kibdelosporangium lantanae</name>
    <dbReference type="NCBI Taxonomy" id="1497396"/>
    <lineage>
        <taxon>Bacteria</taxon>
        <taxon>Bacillati</taxon>
        <taxon>Actinomycetota</taxon>
        <taxon>Actinomycetes</taxon>
        <taxon>Pseudonocardiales</taxon>
        <taxon>Pseudonocardiaceae</taxon>
        <taxon>Kibdelosporangium</taxon>
    </lineage>
</organism>
<keyword evidence="2" id="KW-1185">Reference proteome</keyword>
<comment type="caution">
    <text evidence="1">The sequence shown here is derived from an EMBL/GenBank/DDBJ whole genome shotgun (WGS) entry which is preliminary data.</text>
</comment>
<dbReference type="EMBL" id="JBHTIS010000007">
    <property type="protein sequence ID" value="MFD1044145.1"/>
    <property type="molecule type" value="Genomic_DNA"/>
</dbReference>